<feature type="domain" description="Prohead serine protease" evidence="4">
    <location>
        <begin position="26"/>
        <end position="179"/>
    </location>
</feature>
<evidence type="ECO:0000256" key="3">
    <source>
        <dbReference type="ARBA" id="ARBA00022801"/>
    </source>
</evidence>
<dbReference type="NCBIfam" id="TIGR01543">
    <property type="entry name" value="proheadase_HK97"/>
    <property type="match status" value="1"/>
</dbReference>
<dbReference type="Pfam" id="PF04586">
    <property type="entry name" value="Peptidase_S78"/>
    <property type="match status" value="1"/>
</dbReference>
<evidence type="ECO:0000313" key="6">
    <source>
        <dbReference type="Proteomes" id="UP001595456"/>
    </source>
</evidence>
<dbReference type="EMBL" id="JBHRST010000008">
    <property type="protein sequence ID" value="MFC3097370.1"/>
    <property type="molecule type" value="Genomic_DNA"/>
</dbReference>
<keyword evidence="3" id="KW-0378">Hydrolase</keyword>
<evidence type="ECO:0000259" key="4">
    <source>
        <dbReference type="Pfam" id="PF04586"/>
    </source>
</evidence>
<evidence type="ECO:0000256" key="1">
    <source>
        <dbReference type="ARBA" id="ARBA00022612"/>
    </source>
</evidence>
<keyword evidence="2 5" id="KW-0645">Protease</keyword>
<dbReference type="InterPro" id="IPR054613">
    <property type="entry name" value="Peptidase_S78_dom"/>
</dbReference>
<dbReference type="Proteomes" id="UP001595456">
    <property type="component" value="Unassembled WGS sequence"/>
</dbReference>
<reference evidence="6" key="1">
    <citation type="journal article" date="2019" name="Int. J. Syst. Evol. Microbiol.">
        <title>The Global Catalogue of Microorganisms (GCM) 10K type strain sequencing project: providing services to taxonomists for standard genome sequencing and annotation.</title>
        <authorList>
            <consortium name="The Broad Institute Genomics Platform"/>
            <consortium name="The Broad Institute Genome Sequencing Center for Infectious Disease"/>
            <person name="Wu L."/>
            <person name="Ma J."/>
        </authorList>
    </citation>
    <scope>NUCLEOTIDE SEQUENCE [LARGE SCALE GENOMIC DNA]</scope>
    <source>
        <strain evidence="6">KCTC 52607</strain>
    </source>
</reference>
<comment type="caution">
    <text evidence="5">The sequence shown here is derived from an EMBL/GenBank/DDBJ whole genome shotgun (WGS) entry which is preliminary data.</text>
</comment>
<sequence>MTLFECKSGAVRRAEFGLCEVKFAGDEGEEARTFEGYGAVFGNVDSYGDVIEKGAFRKSIAEAKKSGIWPAMLMQHGGWAMSADDLTPLGIWTGMEEDDKGLWVQGILAETLRANEARALLTMKPRPALSGMSIGYRARKFTLGTKPDEPRRRLHEVELVEISLVTFPANPKARVHSAKSEGGLTIRDAEGALRDAGFSASEAKAIVAKGFSVIDHREGDDQTRLNDAFANALRALS</sequence>
<proteinExistence type="predicted"/>
<dbReference type="GO" id="GO:0006508">
    <property type="term" value="P:proteolysis"/>
    <property type="evidence" value="ECO:0007669"/>
    <property type="project" value="UniProtKB-KW"/>
</dbReference>
<dbReference type="GO" id="GO:0008233">
    <property type="term" value="F:peptidase activity"/>
    <property type="evidence" value="ECO:0007669"/>
    <property type="project" value="UniProtKB-KW"/>
</dbReference>
<keyword evidence="6" id="KW-1185">Reference proteome</keyword>
<accession>A0ABV7E3R2</accession>
<organism evidence="5 6">
    <name type="scientific">Alteraurantiacibacter palmitatis</name>
    <dbReference type="NCBI Taxonomy" id="2054628"/>
    <lineage>
        <taxon>Bacteria</taxon>
        <taxon>Pseudomonadati</taxon>
        <taxon>Pseudomonadota</taxon>
        <taxon>Alphaproteobacteria</taxon>
        <taxon>Sphingomonadales</taxon>
        <taxon>Erythrobacteraceae</taxon>
        <taxon>Alteraurantiacibacter</taxon>
    </lineage>
</organism>
<dbReference type="InterPro" id="IPR006433">
    <property type="entry name" value="Prohead_protease"/>
</dbReference>
<name>A0ABV7E3R2_9SPHN</name>
<evidence type="ECO:0000313" key="5">
    <source>
        <dbReference type="EMBL" id="MFC3097370.1"/>
    </source>
</evidence>
<protein>
    <submittedName>
        <fullName evidence="5">HK97 family phage prohead protease</fullName>
    </submittedName>
</protein>
<dbReference type="RefSeq" id="WP_336926149.1">
    <property type="nucleotide sequence ID" value="NZ_JBANRO010000006.1"/>
</dbReference>
<evidence type="ECO:0000256" key="2">
    <source>
        <dbReference type="ARBA" id="ARBA00022670"/>
    </source>
</evidence>
<keyword evidence="1" id="KW-1188">Viral release from host cell</keyword>
<gene>
    <name evidence="5" type="ORF">ACFODU_06080</name>
</gene>